<accession>A0AAE4VDW5</accession>
<organism evidence="1 2">
    <name type="scientific">Mycolicibacterium fortuitum</name>
    <name type="common">Mycobacterium fortuitum</name>
    <dbReference type="NCBI Taxonomy" id="1766"/>
    <lineage>
        <taxon>Bacteria</taxon>
        <taxon>Bacillati</taxon>
        <taxon>Actinomycetota</taxon>
        <taxon>Actinomycetes</taxon>
        <taxon>Mycobacteriales</taxon>
        <taxon>Mycobacteriaceae</taxon>
        <taxon>Mycolicibacterium</taxon>
    </lineage>
</organism>
<evidence type="ECO:0000313" key="2">
    <source>
        <dbReference type="Proteomes" id="UP001186041"/>
    </source>
</evidence>
<gene>
    <name evidence="1" type="ORF">R4485_19720</name>
</gene>
<comment type="caution">
    <text evidence="1">The sequence shown here is derived from an EMBL/GenBank/DDBJ whole genome shotgun (WGS) entry which is preliminary data.</text>
</comment>
<protein>
    <submittedName>
        <fullName evidence="1">Uncharacterized protein</fullName>
    </submittedName>
</protein>
<evidence type="ECO:0000313" key="1">
    <source>
        <dbReference type="EMBL" id="MDV7292405.1"/>
    </source>
</evidence>
<name>A0AAE4VDW5_MYCFO</name>
<proteinExistence type="predicted"/>
<dbReference type="AlphaFoldDB" id="A0AAE4VDW5"/>
<reference evidence="1" key="1">
    <citation type="submission" date="2023-10" db="EMBL/GenBank/DDBJ databases">
        <title>Mycolicibacterium fortuitum clinical isolates causing pulmonary infections in humans.</title>
        <authorList>
            <person name="Mejia-Ponce P.M."/>
            <person name="Zenteno-Cuevas R."/>
            <person name="Licona-Cassani C."/>
        </authorList>
    </citation>
    <scope>NUCLEOTIDE SEQUENCE</scope>
    <source>
        <strain evidence="1">M8</strain>
    </source>
</reference>
<dbReference type="Proteomes" id="UP001186041">
    <property type="component" value="Unassembled WGS sequence"/>
</dbReference>
<sequence>MTKAIWQRRLEERGALDDVARGAVWFAFYISDGVRISSGHELTLGVEGALFLGVVGLDDFGGAHPGGYCFDTGFKAVGAPAGEFFDRIVGLLELDGWRRGFGRPRFRCWGWCVSTRRRQWY</sequence>
<dbReference type="EMBL" id="JAWLVV010000017">
    <property type="protein sequence ID" value="MDV7292405.1"/>
    <property type="molecule type" value="Genomic_DNA"/>
</dbReference>
<dbReference type="RefSeq" id="WP_131809054.1">
    <property type="nucleotide sequence ID" value="NZ_JACKTK010000005.1"/>
</dbReference>